<name>A0A433D7D9_9FUNG</name>
<gene>
    <name evidence="3" type="ORF">BC936DRAFT_146525</name>
</gene>
<keyword evidence="4" id="KW-1185">Reference proteome</keyword>
<dbReference type="AlphaFoldDB" id="A0A433D7D9"/>
<evidence type="ECO:0000256" key="1">
    <source>
        <dbReference type="SAM" id="MobiDB-lite"/>
    </source>
</evidence>
<dbReference type="OrthoDB" id="3223806at2759"/>
<sequence length="1188" mass="131868">MSRGSLATLHKPGAPPHAIVRLTKPYCSLQHNPWGKDFILKRKDGDRLIPIDVDNESVTLKDLEVTPEWILYMEPVIDKAELLDERARALAIHEKILRSERPNTAQSPGNLAGLYFSQGKYDSGASIQTDNQNLSSDIPAHPFSYSTQHVAPVTGDDPYRINDKIKSQVHGCKTQIDELSDAEGTDSEVWIENEQDDLENMSCPTDDPYRVNDRDKSLCRKARRKTQIYELPDVEGTDSELPYINGDLDLQQDNKPAVAESTTEEEDSIISYDENPIPEIEEHEEVVTTNVIEAEDPIIHFGDMSFSMAEADSELDRLGNAMAKDIEKDQLVMFAPTYLLDHRGWYTDKLGICLYLRRRLTEDKLQELHEMIKKNSKIFRGVEQLVVDNTTASGVDAVASEATGEDNEPLDGSNYGGRGVGQGNGENHMSINQAQRSAKDQPSSSRSHESKEVGASSGDPGGSNLDNLGEGSSFPGDGVGSASRSLNTSGNNAQRGLSRPEASNSVQSVVEELWQELFGSFCKCFCCYRIASSSAGEGSPQYSLGTITQPPPTNLPNPNVVDGASSPLIRRVDNANVEIAPVELPTSAKRVEPLPNTIVANSASNDNGVKKAEENHYQGRLCDTAPIEGANFNIPTKTFAKAILGDKKQDFGVNFTLKITITESSHKIELSDIIVDGDIQHLIPNERYVLNNFLIMVDSKDDITFGNEEPKAGRRNYGTVIQTSNNHLIDWCHKIHDPTFEKDNLRYTLGTHRVECYWDDETEPKEYSIGIIFGMKSLAKCSSMRNFHNDHDLVNWVYIKVKNIRDHPKVNEKVKSSCLWNVSQGVERNTGGMANTPKSFLYSYSFSKCQDCCSFETGICIFRSSKEFAPDLFRKVTDNNRMNIVKTNTFSNGHALLIGTGTGPHQSTFNDTNWLHQALTKPSLCGYPRDQVKFLEGEKATRSLIIEELDALKQRSNDSSTVVISFSGDGHRRSLDGKVFLIPYGYQDSELHETHAIDVDFLFEKLNSLTTGRILLLLNVCYAGAVMPKLNDEDVDSEETLDLDAKIIPFSKNQLRQGVVIISAVRPSQKAETAHPGNDHKTRYSPFTVGLQKVFSGNGKTEDDDGLIYTSDLIAACTAYDQAQYRVFGGIPFAVGCYRLVVARNFENVEIENSEVIYNTFNGPAFVEKGFIIPGTSMHGCNLAIYNF</sequence>
<dbReference type="Gene3D" id="1.25.40.10">
    <property type="entry name" value="Tetratricopeptide repeat domain"/>
    <property type="match status" value="1"/>
</dbReference>
<dbReference type="Pfam" id="PF00656">
    <property type="entry name" value="Peptidase_C14"/>
    <property type="match status" value="1"/>
</dbReference>
<comment type="caution">
    <text evidence="3">The sequence shown here is derived from an EMBL/GenBank/DDBJ whole genome shotgun (WGS) entry which is preliminary data.</text>
</comment>
<protein>
    <recommendedName>
        <fullName evidence="2">Peptidase C14 caspase domain-containing protein</fullName>
    </recommendedName>
</protein>
<feature type="compositionally biased region" description="Polar residues" evidence="1">
    <location>
        <begin position="429"/>
        <end position="445"/>
    </location>
</feature>
<feature type="compositionally biased region" description="Gly residues" evidence="1">
    <location>
        <begin position="414"/>
        <end position="424"/>
    </location>
</feature>
<dbReference type="GO" id="GO:0006508">
    <property type="term" value="P:proteolysis"/>
    <property type="evidence" value="ECO:0007669"/>
    <property type="project" value="InterPro"/>
</dbReference>
<dbReference type="Gene3D" id="3.40.50.1460">
    <property type="match status" value="1"/>
</dbReference>
<feature type="compositionally biased region" description="Polar residues" evidence="1">
    <location>
        <begin position="482"/>
        <end position="502"/>
    </location>
</feature>
<feature type="region of interest" description="Disordered" evidence="1">
    <location>
        <begin position="398"/>
        <end position="502"/>
    </location>
</feature>
<dbReference type="InterPro" id="IPR011600">
    <property type="entry name" value="Pept_C14_caspase"/>
</dbReference>
<evidence type="ECO:0000313" key="3">
    <source>
        <dbReference type="EMBL" id="RUP46786.1"/>
    </source>
</evidence>
<feature type="domain" description="Peptidase C14 caspase" evidence="2">
    <location>
        <begin position="893"/>
        <end position="1102"/>
    </location>
</feature>
<accession>A0A433D7D9</accession>
<dbReference type="InterPro" id="IPR011990">
    <property type="entry name" value="TPR-like_helical_dom_sf"/>
</dbReference>
<evidence type="ECO:0000313" key="4">
    <source>
        <dbReference type="Proteomes" id="UP000268093"/>
    </source>
</evidence>
<organism evidence="3 4">
    <name type="scientific">Jimgerdemannia flammicorona</name>
    <dbReference type="NCBI Taxonomy" id="994334"/>
    <lineage>
        <taxon>Eukaryota</taxon>
        <taxon>Fungi</taxon>
        <taxon>Fungi incertae sedis</taxon>
        <taxon>Mucoromycota</taxon>
        <taxon>Mucoromycotina</taxon>
        <taxon>Endogonomycetes</taxon>
        <taxon>Endogonales</taxon>
        <taxon>Endogonaceae</taxon>
        <taxon>Jimgerdemannia</taxon>
    </lineage>
</organism>
<dbReference type="Proteomes" id="UP000268093">
    <property type="component" value="Unassembled WGS sequence"/>
</dbReference>
<dbReference type="GO" id="GO:0004197">
    <property type="term" value="F:cysteine-type endopeptidase activity"/>
    <property type="evidence" value="ECO:0007669"/>
    <property type="project" value="InterPro"/>
</dbReference>
<evidence type="ECO:0000259" key="2">
    <source>
        <dbReference type="Pfam" id="PF00656"/>
    </source>
</evidence>
<reference evidence="3 4" key="1">
    <citation type="journal article" date="2018" name="New Phytol.">
        <title>Phylogenomics of Endogonaceae and evolution of mycorrhizas within Mucoromycota.</title>
        <authorList>
            <person name="Chang Y."/>
            <person name="Desiro A."/>
            <person name="Na H."/>
            <person name="Sandor L."/>
            <person name="Lipzen A."/>
            <person name="Clum A."/>
            <person name="Barry K."/>
            <person name="Grigoriev I.V."/>
            <person name="Martin F.M."/>
            <person name="Stajich J.E."/>
            <person name="Smith M.E."/>
            <person name="Bonito G."/>
            <person name="Spatafora J.W."/>
        </authorList>
    </citation>
    <scope>NUCLEOTIDE SEQUENCE [LARGE SCALE GENOMIC DNA]</scope>
    <source>
        <strain evidence="3 4">GMNB39</strain>
    </source>
</reference>
<dbReference type="EMBL" id="RBNI01005363">
    <property type="protein sequence ID" value="RUP46786.1"/>
    <property type="molecule type" value="Genomic_DNA"/>
</dbReference>
<proteinExistence type="predicted"/>